<dbReference type="InterPro" id="IPR036565">
    <property type="entry name" value="Mur-like_cat_sf"/>
</dbReference>
<dbReference type="SUPFAM" id="SSF53623">
    <property type="entry name" value="MurD-like peptide ligases, catalytic domain"/>
    <property type="match status" value="1"/>
</dbReference>
<comment type="subcellular location">
    <subcellularLocation>
        <location evidence="1">Cytoplasm</location>
    </subcellularLocation>
</comment>
<dbReference type="Gene3D" id="3.40.1190.10">
    <property type="entry name" value="Mur-like, catalytic domain"/>
    <property type="match status" value="1"/>
</dbReference>
<protein>
    <submittedName>
        <fullName evidence="8">UDP-N-acetylmuramoyl-L-alanine--D-glutamate ligase</fullName>
    </submittedName>
</protein>
<feature type="domain" description="Mur ligase central" evidence="7">
    <location>
        <begin position="114"/>
        <end position="297"/>
    </location>
</feature>
<comment type="caution">
    <text evidence="8">The sequence shown here is derived from an EMBL/GenBank/DDBJ whole genome shotgun (WGS) entry which is preliminary data.</text>
</comment>
<dbReference type="InterPro" id="IPR013221">
    <property type="entry name" value="Mur_ligase_cen"/>
</dbReference>
<dbReference type="Pfam" id="PF21799">
    <property type="entry name" value="MurD-like_N"/>
    <property type="match status" value="1"/>
</dbReference>
<organism evidence="8 9">
    <name type="scientific">Candidatus Yanofskybacteria bacterium CG10_big_fil_rev_8_21_14_0_10_46_23</name>
    <dbReference type="NCBI Taxonomy" id="1975098"/>
    <lineage>
        <taxon>Bacteria</taxon>
        <taxon>Candidatus Yanofskyibacteriota</taxon>
    </lineage>
</organism>
<dbReference type="NCBIfam" id="TIGR01087">
    <property type="entry name" value="murD"/>
    <property type="match status" value="1"/>
</dbReference>
<dbReference type="PANTHER" id="PTHR43692:SF1">
    <property type="entry name" value="UDP-N-ACETYLMURAMOYLALANINE--D-GLUTAMATE LIGASE"/>
    <property type="match status" value="1"/>
</dbReference>
<reference evidence="8 9" key="1">
    <citation type="submission" date="2017-09" db="EMBL/GenBank/DDBJ databases">
        <title>Depth-based differentiation of microbial function through sediment-hosted aquifers and enrichment of novel symbionts in the deep terrestrial subsurface.</title>
        <authorList>
            <person name="Probst A.J."/>
            <person name="Ladd B."/>
            <person name="Jarett J.K."/>
            <person name="Geller-Mcgrath D.E."/>
            <person name="Sieber C.M."/>
            <person name="Emerson J.B."/>
            <person name="Anantharaman K."/>
            <person name="Thomas B.C."/>
            <person name="Malmstrom R."/>
            <person name="Stieglmeier M."/>
            <person name="Klingl A."/>
            <person name="Woyke T."/>
            <person name="Ryan C.M."/>
            <person name="Banfield J.F."/>
        </authorList>
    </citation>
    <scope>NUCLEOTIDE SEQUENCE [LARGE SCALE GENOMIC DNA]</scope>
    <source>
        <strain evidence="8">CG10_big_fil_rev_8_21_14_0_10_46_23</strain>
    </source>
</reference>
<dbReference type="GO" id="GO:0005737">
    <property type="term" value="C:cytoplasm"/>
    <property type="evidence" value="ECO:0007669"/>
    <property type="project" value="UniProtKB-SubCell"/>
</dbReference>
<accession>A0A2H0R6D7</accession>
<dbReference type="InterPro" id="IPR005762">
    <property type="entry name" value="MurD"/>
</dbReference>
<dbReference type="GO" id="GO:0005524">
    <property type="term" value="F:ATP binding"/>
    <property type="evidence" value="ECO:0007669"/>
    <property type="project" value="UniProtKB-KW"/>
</dbReference>
<dbReference type="GO" id="GO:0051301">
    <property type="term" value="P:cell division"/>
    <property type="evidence" value="ECO:0007669"/>
    <property type="project" value="InterPro"/>
</dbReference>
<evidence type="ECO:0000256" key="2">
    <source>
        <dbReference type="ARBA" id="ARBA00004752"/>
    </source>
</evidence>
<dbReference type="SUPFAM" id="SSF53244">
    <property type="entry name" value="MurD-like peptide ligases, peptide-binding domain"/>
    <property type="match status" value="1"/>
</dbReference>
<dbReference type="GO" id="GO:0008360">
    <property type="term" value="P:regulation of cell shape"/>
    <property type="evidence" value="ECO:0007669"/>
    <property type="project" value="InterPro"/>
</dbReference>
<evidence type="ECO:0000313" key="8">
    <source>
        <dbReference type="EMBL" id="PIR41594.1"/>
    </source>
</evidence>
<sequence>MEFKGKKALMVGLGLLGGGVATANWLVKHGADLTITDLKNKRQLASSLKRLKGKFKLLLGGHSEQDIKNTDIVVLNPDVRPSSPVVKWAKKHKKPIENEITIFSRYANKPMVAVTGTRGKTTTVNWVGHFLSGKYRAVVTGNSYKKPFLASLDSLKRYDYIAAEVPSFQLEFLNHNPNPPDTVVVTNLSQDHLNWHGNIKKYALAKSKLFKGQSTAQNLILNYNNSWTKFFIDKNPKSKIYFFSLKTLPKKFNGIYKKNSDLFFQDNGSFKKIVSVSVFEKKLGEHNVQNLMAAMLATYLSGVPWLVIKKGIKTLPQIEFRQEVVSQKRGLTIVNDTTATSPEGAIAALKRFGSPSTILIAGGTDRDLDFKQWAKEMPKYIKTENVIFLSGSATDKMLRLLGGKFAKHQIFDTLARSFECALLKSRSYRRSVILFSPAAKSFEKFKNEYDRGRQFNQIVQKMDR</sequence>
<keyword evidence="5" id="KW-0547">Nucleotide-binding</keyword>
<evidence type="ECO:0000256" key="5">
    <source>
        <dbReference type="ARBA" id="ARBA00022741"/>
    </source>
</evidence>
<evidence type="ECO:0000256" key="3">
    <source>
        <dbReference type="ARBA" id="ARBA00022490"/>
    </source>
</evidence>
<dbReference type="Gene3D" id="3.40.50.720">
    <property type="entry name" value="NAD(P)-binding Rossmann-like Domain"/>
    <property type="match status" value="1"/>
</dbReference>
<evidence type="ECO:0000256" key="6">
    <source>
        <dbReference type="ARBA" id="ARBA00022840"/>
    </source>
</evidence>
<keyword evidence="6" id="KW-0067">ATP-binding</keyword>
<comment type="pathway">
    <text evidence="2">Cell wall biogenesis; peptidoglycan biosynthesis.</text>
</comment>
<evidence type="ECO:0000313" key="9">
    <source>
        <dbReference type="Proteomes" id="UP000230232"/>
    </source>
</evidence>
<dbReference type="SUPFAM" id="SSF51984">
    <property type="entry name" value="MurCD N-terminal domain"/>
    <property type="match status" value="1"/>
</dbReference>
<keyword evidence="4 8" id="KW-0436">Ligase</keyword>
<keyword evidence="3" id="KW-0963">Cytoplasm</keyword>
<evidence type="ECO:0000259" key="7">
    <source>
        <dbReference type="Pfam" id="PF08245"/>
    </source>
</evidence>
<proteinExistence type="predicted"/>
<dbReference type="EMBL" id="PCXO01000004">
    <property type="protein sequence ID" value="PIR41594.1"/>
    <property type="molecule type" value="Genomic_DNA"/>
</dbReference>
<name>A0A2H0R6D7_9BACT</name>
<dbReference type="InterPro" id="IPR036615">
    <property type="entry name" value="Mur_ligase_C_dom_sf"/>
</dbReference>
<dbReference type="Gene3D" id="3.90.190.20">
    <property type="entry name" value="Mur ligase, C-terminal domain"/>
    <property type="match status" value="1"/>
</dbReference>
<dbReference type="GO" id="GO:0008764">
    <property type="term" value="F:UDP-N-acetylmuramoylalanine-D-glutamate ligase activity"/>
    <property type="evidence" value="ECO:0007669"/>
    <property type="project" value="InterPro"/>
</dbReference>
<dbReference type="Pfam" id="PF08245">
    <property type="entry name" value="Mur_ligase_M"/>
    <property type="match status" value="1"/>
</dbReference>
<dbReference type="UniPathway" id="UPA00219"/>
<evidence type="ECO:0000256" key="1">
    <source>
        <dbReference type="ARBA" id="ARBA00004496"/>
    </source>
</evidence>
<dbReference type="PANTHER" id="PTHR43692">
    <property type="entry name" value="UDP-N-ACETYLMURAMOYLALANINE--D-GLUTAMATE LIGASE"/>
    <property type="match status" value="1"/>
</dbReference>
<evidence type="ECO:0000256" key="4">
    <source>
        <dbReference type="ARBA" id="ARBA00022598"/>
    </source>
</evidence>
<dbReference type="AlphaFoldDB" id="A0A2H0R6D7"/>
<dbReference type="GO" id="GO:0009252">
    <property type="term" value="P:peptidoglycan biosynthetic process"/>
    <property type="evidence" value="ECO:0007669"/>
    <property type="project" value="UniProtKB-UniPathway"/>
</dbReference>
<dbReference type="Proteomes" id="UP000230232">
    <property type="component" value="Unassembled WGS sequence"/>
</dbReference>
<gene>
    <name evidence="8" type="primary">murD</name>
    <name evidence="8" type="ORF">COV31_00605</name>
</gene>